<dbReference type="OrthoDB" id="443402at2759"/>
<dbReference type="InterPro" id="IPR025789">
    <property type="entry name" value="DOT1_dom"/>
</dbReference>
<dbReference type="AlphaFoldDB" id="A0A9N8ET52"/>
<name>A0A9N8ET52_9STRA</name>
<dbReference type="InterPro" id="IPR029063">
    <property type="entry name" value="SAM-dependent_MTases_sf"/>
</dbReference>
<evidence type="ECO:0000313" key="2">
    <source>
        <dbReference type="EMBL" id="CAB9526263.1"/>
    </source>
</evidence>
<evidence type="ECO:0000259" key="1">
    <source>
        <dbReference type="Pfam" id="PF08123"/>
    </source>
</evidence>
<dbReference type="GO" id="GO:0031151">
    <property type="term" value="F:histone H3K79 methyltransferase activity"/>
    <property type="evidence" value="ECO:0007669"/>
    <property type="project" value="InterPro"/>
</dbReference>
<feature type="domain" description="DOT1" evidence="1">
    <location>
        <begin position="96"/>
        <end position="146"/>
    </location>
</feature>
<dbReference type="EMBL" id="CAICTM010001800">
    <property type="protein sequence ID" value="CAB9526263.1"/>
    <property type="molecule type" value="Genomic_DNA"/>
</dbReference>
<dbReference type="Gene3D" id="3.40.50.150">
    <property type="entry name" value="Vaccinia Virus protein VP39"/>
    <property type="match status" value="1"/>
</dbReference>
<gene>
    <name evidence="2" type="ORF">SEMRO_1802_G298530.1</name>
</gene>
<dbReference type="Pfam" id="PF08123">
    <property type="entry name" value="DOT1"/>
    <property type="match status" value="1"/>
</dbReference>
<comment type="caution">
    <text evidence="2">The sequence shown here is derived from an EMBL/GenBank/DDBJ whole genome shotgun (WGS) entry which is preliminary data.</text>
</comment>
<dbReference type="SUPFAM" id="SSF53335">
    <property type="entry name" value="S-adenosyl-L-methionine-dependent methyltransferases"/>
    <property type="match status" value="1"/>
</dbReference>
<organism evidence="2 3">
    <name type="scientific">Seminavis robusta</name>
    <dbReference type="NCBI Taxonomy" id="568900"/>
    <lineage>
        <taxon>Eukaryota</taxon>
        <taxon>Sar</taxon>
        <taxon>Stramenopiles</taxon>
        <taxon>Ochrophyta</taxon>
        <taxon>Bacillariophyta</taxon>
        <taxon>Bacillariophyceae</taxon>
        <taxon>Bacillariophycidae</taxon>
        <taxon>Naviculales</taxon>
        <taxon>Naviculaceae</taxon>
        <taxon>Seminavis</taxon>
    </lineage>
</organism>
<sequence>MKSLKELVEESRLQDLAVPLRKGETYQGRDRIDEILEFHWKGNGAWLRDSQDHDAIQFTYGEVTPFGVRQMIHFFGLETLWEDDEEDSNIHREPIVFYDLGSGAGKLVIQMFLENVTSIAIGVELCKPRHVMAVKAWEDLQGACGLSDEDTICRIPLLEEAGQEKLVDKDRVQLWNQDIVDADFSNATHIYLSSLCFPIDLADHVANIIMDNHRRHGKLKVVIALSALKPFETEENQQLWKKTIQLLHMTWGFSSAKVYTYVGPPS</sequence>
<keyword evidence="3" id="KW-1185">Reference proteome</keyword>
<proteinExistence type="predicted"/>
<evidence type="ECO:0000313" key="3">
    <source>
        <dbReference type="Proteomes" id="UP001153069"/>
    </source>
</evidence>
<dbReference type="Proteomes" id="UP001153069">
    <property type="component" value="Unassembled WGS sequence"/>
</dbReference>
<accession>A0A9N8ET52</accession>
<protein>
    <submittedName>
        <fullName evidence="2">Histone methylation protein DOT1</fullName>
    </submittedName>
</protein>
<reference evidence="2" key="1">
    <citation type="submission" date="2020-06" db="EMBL/GenBank/DDBJ databases">
        <authorList>
            <consortium name="Plant Systems Biology data submission"/>
        </authorList>
    </citation>
    <scope>NUCLEOTIDE SEQUENCE</scope>
    <source>
        <strain evidence="2">D6</strain>
    </source>
</reference>